<organism evidence="2">
    <name type="scientific">Amphimedon queenslandica</name>
    <name type="common">Sponge</name>
    <dbReference type="NCBI Taxonomy" id="400682"/>
    <lineage>
        <taxon>Eukaryota</taxon>
        <taxon>Metazoa</taxon>
        <taxon>Porifera</taxon>
        <taxon>Demospongiae</taxon>
        <taxon>Heteroscleromorpha</taxon>
        <taxon>Haplosclerida</taxon>
        <taxon>Niphatidae</taxon>
        <taxon>Amphimedon</taxon>
    </lineage>
</organism>
<dbReference type="PANTHER" id="PTHR15907">
    <property type="entry name" value="DUF614 FAMILY PROTEIN-RELATED"/>
    <property type="match status" value="1"/>
</dbReference>
<accession>A0A1X7V850</accession>
<dbReference type="AlphaFoldDB" id="A0A1X7V850"/>
<name>A0A1X7V850_AMPQE</name>
<dbReference type="InParanoid" id="A0A1X7V850"/>
<evidence type="ECO:0000313" key="3">
    <source>
        <dbReference type="Proteomes" id="UP000007879"/>
    </source>
</evidence>
<protein>
    <submittedName>
        <fullName evidence="2">Uncharacterized protein</fullName>
    </submittedName>
</protein>
<reference evidence="3" key="1">
    <citation type="journal article" date="2010" name="Nature">
        <title>The Amphimedon queenslandica genome and the evolution of animal complexity.</title>
        <authorList>
            <person name="Srivastava M."/>
            <person name="Simakov O."/>
            <person name="Chapman J."/>
            <person name="Fahey B."/>
            <person name="Gauthier M.E."/>
            <person name="Mitros T."/>
            <person name="Richards G.S."/>
            <person name="Conaco C."/>
            <person name="Dacre M."/>
            <person name="Hellsten U."/>
            <person name="Larroux C."/>
            <person name="Putnam N.H."/>
            <person name="Stanke M."/>
            <person name="Adamska M."/>
            <person name="Darling A."/>
            <person name="Degnan S.M."/>
            <person name="Oakley T.H."/>
            <person name="Plachetzki D.C."/>
            <person name="Zhai Y."/>
            <person name="Adamski M."/>
            <person name="Calcino A."/>
            <person name="Cummins S.F."/>
            <person name="Goodstein D.M."/>
            <person name="Harris C."/>
            <person name="Jackson D.J."/>
            <person name="Leys S.P."/>
            <person name="Shu S."/>
            <person name="Woodcroft B.J."/>
            <person name="Vervoort M."/>
            <person name="Kosik K.S."/>
            <person name="Manning G."/>
            <person name="Degnan B.M."/>
            <person name="Rokhsar D.S."/>
        </authorList>
    </citation>
    <scope>NUCLEOTIDE SEQUENCE [LARGE SCALE GENOMIC DNA]</scope>
</reference>
<comment type="similarity">
    <text evidence="1">Belongs to the cornifelin family.</text>
</comment>
<reference evidence="2" key="2">
    <citation type="submission" date="2017-05" db="UniProtKB">
        <authorList>
            <consortium name="EnsemblMetazoa"/>
        </authorList>
    </citation>
    <scope>IDENTIFICATION</scope>
</reference>
<dbReference type="OrthoDB" id="1045822at2759"/>
<dbReference type="KEGG" id="aqu:105312118"/>
<dbReference type="EnsemblMetazoa" id="XM_011404506.2">
    <property type="protein sequence ID" value="XP_011402808.1"/>
    <property type="gene ID" value="LOC105312118"/>
</dbReference>
<evidence type="ECO:0000313" key="2">
    <source>
        <dbReference type="EnsemblMetazoa" id="Aqu2.1.36475_001"/>
    </source>
</evidence>
<dbReference type="Proteomes" id="UP000007879">
    <property type="component" value="Unassembled WGS sequence"/>
</dbReference>
<gene>
    <name evidence="2" type="primary">105312118</name>
</gene>
<dbReference type="Pfam" id="PF04749">
    <property type="entry name" value="PLAC8"/>
    <property type="match status" value="1"/>
</dbReference>
<proteinExistence type="inferred from homology"/>
<sequence length="115" mass="13068">MSSSNLTISSGVWEHGICGCFDDCSLCLMSFFCPCIQVYRNANAIPGGESAFCFLFGLCTPLRMCYSRAALRSDIRIHKGIKGTHFEDWICTHFCFYCSLAQESQEMKDNYMLRE</sequence>
<evidence type="ECO:0000256" key="1">
    <source>
        <dbReference type="ARBA" id="ARBA00009024"/>
    </source>
</evidence>
<dbReference type="EnsemblMetazoa" id="Aqu2.1.36475_001">
    <property type="protein sequence ID" value="Aqu2.1.36475_001"/>
    <property type="gene ID" value="Aqu2.1.36475"/>
</dbReference>
<dbReference type="NCBIfam" id="TIGR01571">
    <property type="entry name" value="A_thal_Cys_rich"/>
    <property type="match status" value="1"/>
</dbReference>
<keyword evidence="3" id="KW-1185">Reference proteome</keyword>
<dbReference type="InterPro" id="IPR006461">
    <property type="entry name" value="PLAC_motif_containing"/>
</dbReference>